<evidence type="ECO:0000256" key="6">
    <source>
        <dbReference type="SAM" id="MobiDB-lite"/>
    </source>
</evidence>
<dbReference type="GO" id="GO:0009788">
    <property type="term" value="P:negative regulation of abscisic acid-activated signaling pathway"/>
    <property type="evidence" value="ECO:0007669"/>
    <property type="project" value="InterPro"/>
</dbReference>
<name>A0A9J5WL00_SOLCO</name>
<keyword evidence="5" id="KW-0539">Nucleus</keyword>
<dbReference type="AlphaFoldDB" id="A0A9J5WL00"/>
<keyword evidence="4" id="KW-0862">Zinc</keyword>
<sequence>MLPVFDILIFMARLILEENKNVSRRCKILSNGDSGLHINEGDSRFIVDQVTGWIIVCGCIIAEALDGVQIAAMSDQITKLTAALAESERKRVAEQQSMKQVMNLVRRPTTSAPDDTDDESDEDDYKLRAAIVKNIAEKATDSVANFKNINISIVEKWMFFAMKKSCSSKASSISPVSEESHEVITKTKKMKEKSMENSQLKTHELSFDRTLFDLKVHNDYTNEKNINSSNPELLKENIVEGYQWKTHELSTAAKEHLSLKVNNCCDNNKNINCSNLGLNLFNSTPTHASDSSNEATPTQRHSSKTKNFSYNFCKRKFPTKQAQRGHQNAHKQERALSKCQKTLVDVVQPIGPPNYHPYYIPYLNLNSHMPFHSSFTNQSPLGVNGDSYVIHKPTFYQTSPCFSKYNYRFNPVKWSSISSFFSTKNLLGNNNNDMIGTRVDALENSLNFEKKIVQKMKLEEGDAEKNNEEEEEELDLDLKL</sequence>
<comment type="caution">
    <text evidence="7">The sequence shown here is derived from an EMBL/GenBank/DDBJ whole genome shotgun (WGS) entry which is preliminary data.</text>
</comment>
<dbReference type="EMBL" id="JACXVP010000011">
    <property type="protein sequence ID" value="KAG5576061.1"/>
    <property type="molecule type" value="Genomic_DNA"/>
</dbReference>
<feature type="compositionally biased region" description="Acidic residues" evidence="6">
    <location>
        <begin position="467"/>
        <end position="480"/>
    </location>
</feature>
<dbReference type="Proteomes" id="UP000824120">
    <property type="component" value="Chromosome 11"/>
</dbReference>
<feature type="region of interest" description="Disordered" evidence="6">
    <location>
        <begin position="96"/>
        <end position="122"/>
    </location>
</feature>
<dbReference type="InterPro" id="IPR044246">
    <property type="entry name" value="ZFP3-like"/>
</dbReference>
<organism evidence="7 8">
    <name type="scientific">Solanum commersonii</name>
    <name type="common">Commerson's wild potato</name>
    <name type="synonym">Commerson's nightshade</name>
    <dbReference type="NCBI Taxonomy" id="4109"/>
    <lineage>
        <taxon>Eukaryota</taxon>
        <taxon>Viridiplantae</taxon>
        <taxon>Streptophyta</taxon>
        <taxon>Embryophyta</taxon>
        <taxon>Tracheophyta</taxon>
        <taxon>Spermatophyta</taxon>
        <taxon>Magnoliopsida</taxon>
        <taxon>eudicotyledons</taxon>
        <taxon>Gunneridae</taxon>
        <taxon>Pentapetalae</taxon>
        <taxon>asterids</taxon>
        <taxon>lamiids</taxon>
        <taxon>Solanales</taxon>
        <taxon>Solanaceae</taxon>
        <taxon>Solanoideae</taxon>
        <taxon>Solaneae</taxon>
        <taxon>Solanum</taxon>
    </lineage>
</organism>
<protein>
    <recommendedName>
        <fullName evidence="9">C2H2-type domain-containing protein</fullName>
    </recommendedName>
</protein>
<evidence type="ECO:0000256" key="3">
    <source>
        <dbReference type="ARBA" id="ARBA00022771"/>
    </source>
</evidence>
<dbReference type="PANTHER" id="PTHR47287:SF9">
    <property type="entry name" value="ZINC FINGER PROTEIN 4-LIKE"/>
    <property type="match status" value="1"/>
</dbReference>
<dbReference type="GO" id="GO:0008270">
    <property type="term" value="F:zinc ion binding"/>
    <property type="evidence" value="ECO:0007669"/>
    <property type="project" value="UniProtKB-KW"/>
</dbReference>
<feature type="region of interest" description="Disordered" evidence="6">
    <location>
        <begin position="458"/>
        <end position="480"/>
    </location>
</feature>
<gene>
    <name evidence="7" type="ORF">H5410_056195</name>
</gene>
<proteinExistence type="predicted"/>
<evidence type="ECO:0008006" key="9">
    <source>
        <dbReference type="Google" id="ProtNLM"/>
    </source>
</evidence>
<keyword evidence="8" id="KW-1185">Reference proteome</keyword>
<evidence type="ECO:0000256" key="4">
    <source>
        <dbReference type="ARBA" id="ARBA00022833"/>
    </source>
</evidence>
<evidence type="ECO:0000256" key="5">
    <source>
        <dbReference type="ARBA" id="ARBA00023242"/>
    </source>
</evidence>
<dbReference type="GO" id="GO:0005634">
    <property type="term" value="C:nucleus"/>
    <property type="evidence" value="ECO:0007669"/>
    <property type="project" value="UniProtKB-SubCell"/>
</dbReference>
<evidence type="ECO:0000256" key="1">
    <source>
        <dbReference type="ARBA" id="ARBA00004123"/>
    </source>
</evidence>
<keyword evidence="3" id="KW-0863">Zinc-finger</keyword>
<evidence type="ECO:0000313" key="8">
    <source>
        <dbReference type="Proteomes" id="UP000824120"/>
    </source>
</evidence>
<reference evidence="7 8" key="1">
    <citation type="submission" date="2020-09" db="EMBL/GenBank/DDBJ databases">
        <title>De no assembly of potato wild relative species, Solanum commersonii.</title>
        <authorList>
            <person name="Cho K."/>
        </authorList>
    </citation>
    <scope>NUCLEOTIDE SEQUENCE [LARGE SCALE GENOMIC DNA]</scope>
    <source>
        <strain evidence="7">LZ3.2</strain>
        <tissue evidence="7">Leaf</tissue>
    </source>
</reference>
<dbReference type="PANTHER" id="PTHR47287">
    <property type="entry name" value="C2H2 AND C2HC ZINC FINGERS SUPERFAMILY PROTEIN"/>
    <property type="match status" value="1"/>
</dbReference>
<keyword evidence="2" id="KW-0479">Metal-binding</keyword>
<accession>A0A9J5WL00</accession>
<evidence type="ECO:0000256" key="2">
    <source>
        <dbReference type="ARBA" id="ARBA00022723"/>
    </source>
</evidence>
<evidence type="ECO:0000313" key="7">
    <source>
        <dbReference type="EMBL" id="KAG5576061.1"/>
    </source>
</evidence>
<dbReference type="OrthoDB" id="1736050at2759"/>
<comment type="subcellular location">
    <subcellularLocation>
        <location evidence="1">Nucleus</location>
    </subcellularLocation>
</comment>